<reference evidence="7 8" key="1">
    <citation type="submission" date="2018-09" db="EMBL/GenBank/DDBJ databases">
        <title>Draft genome of Simplicispira sp. NY-02.</title>
        <authorList>
            <person name="Im W.T."/>
        </authorList>
    </citation>
    <scope>NUCLEOTIDE SEQUENCE [LARGE SCALE GENOMIC DNA]</scope>
    <source>
        <strain evidence="7 8">NY-02</strain>
    </source>
</reference>
<keyword evidence="2" id="KW-1003">Cell membrane</keyword>
<feature type="transmembrane region" description="Helical" evidence="6">
    <location>
        <begin position="71"/>
        <end position="91"/>
    </location>
</feature>
<comment type="caution">
    <text evidence="7">The sequence shown here is derived from an EMBL/GenBank/DDBJ whole genome shotgun (WGS) entry which is preliminary data.</text>
</comment>
<dbReference type="EMBL" id="QXJC01000003">
    <property type="protein sequence ID" value="RID98723.1"/>
    <property type="molecule type" value="Genomic_DNA"/>
</dbReference>
<feature type="transmembrane region" description="Helical" evidence="6">
    <location>
        <begin position="6"/>
        <end position="28"/>
    </location>
</feature>
<dbReference type="InterPro" id="IPR001123">
    <property type="entry name" value="LeuE-type"/>
</dbReference>
<dbReference type="PANTHER" id="PTHR30086:SF20">
    <property type="entry name" value="ARGININE EXPORTER PROTEIN ARGO-RELATED"/>
    <property type="match status" value="1"/>
</dbReference>
<evidence type="ECO:0000256" key="6">
    <source>
        <dbReference type="SAM" id="Phobius"/>
    </source>
</evidence>
<dbReference type="PIRSF" id="PIRSF006324">
    <property type="entry name" value="LeuE"/>
    <property type="match status" value="1"/>
</dbReference>
<evidence type="ECO:0000256" key="5">
    <source>
        <dbReference type="ARBA" id="ARBA00023136"/>
    </source>
</evidence>
<keyword evidence="4 6" id="KW-1133">Transmembrane helix</keyword>
<dbReference type="RefSeq" id="WP_119109386.1">
    <property type="nucleotide sequence ID" value="NZ_QXJC01000003.1"/>
</dbReference>
<dbReference type="Proteomes" id="UP000266302">
    <property type="component" value="Unassembled WGS sequence"/>
</dbReference>
<dbReference type="AlphaFoldDB" id="A0A398CIK4"/>
<dbReference type="GO" id="GO:0005886">
    <property type="term" value="C:plasma membrane"/>
    <property type="evidence" value="ECO:0007669"/>
    <property type="project" value="UniProtKB-SubCell"/>
</dbReference>
<dbReference type="GO" id="GO:0015171">
    <property type="term" value="F:amino acid transmembrane transporter activity"/>
    <property type="evidence" value="ECO:0007669"/>
    <property type="project" value="TreeGrafter"/>
</dbReference>
<evidence type="ECO:0000313" key="7">
    <source>
        <dbReference type="EMBL" id="RID98723.1"/>
    </source>
</evidence>
<evidence type="ECO:0000256" key="4">
    <source>
        <dbReference type="ARBA" id="ARBA00022989"/>
    </source>
</evidence>
<protein>
    <submittedName>
        <fullName evidence="7">LysE family translocator</fullName>
    </submittedName>
</protein>
<accession>A0A398CIK4</accession>
<evidence type="ECO:0000256" key="3">
    <source>
        <dbReference type="ARBA" id="ARBA00022692"/>
    </source>
</evidence>
<sequence length="217" mass="22169">MAAHQWLLFVAAGLLLNLTPGPDVFFIIAHAARRGARAGVVAALGISAGCCVHVAAAAVGVSALVAASATAFGVLKLVGALYLVVIGARMLRAALRGERTAPGASAAAAPDVDLSTVFRRGFLTNVLNPKVALFFLAFVPQFIAPGSAHASAMFLALGLLFTFNSTLVNSGWALATAWAARRAGALQRGMRWLDGVAGTLFIGFGVRLALSDMPAAA</sequence>
<dbReference type="PANTHER" id="PTHR30086">
    <property type="entry name" value="ARGININE EXPORTER PROTEIN ARGO"/>
    <property type="match status" value="1"/>
</dbReference>
<feature type="transmembrane region" description="Helical" evidence="6">
    <location>
        <begin position="40"/>
        <end position="65"/>
    </location>
</feature>
<comment type="subcellular location">
    <subcellularLocation>
        <location evidence="1">Cell membrane</location>
        <topology evidence="1">Multi-pass membrane protein</topology>
    </subcellularLocation>
</comment>
<organism evidence="7 8">
    <name type="scientific">Simplicispira hankyongi</name>
    <dbReference type="NCBI Taxonomy" id="2315688"/>
    <lineage>
        <taxon>Bacteria</taxon>
        <taxon>Pseudomonadati</taxon>
        <taxon>Pseudomonadota</taxon>
        <taxon>Betaproteobacteria</taxon>
        <taxon>Burkholderiales</taxon>
        <taxon>Comamonadaceae</taxon>
        <taxon>Simplicispira</taxon>
    </lineage>
</organism>
<dbReference type="OrthoDB" id="9784202at2"/>
<proteinExistence type="predicted"/>
<evidence type="ECO:0000256" key="1">
    <source>
        <dbReference type="ARBA" id="ARBA00004651"/>
    </source>
</evidence>
<feature type="transmembrane region" description="Helical" evidence="6">
    <location>
        <begin position="154"/>
        <end position="180"/>
    </location>
</feature>
<keyword evidence="5 6" id="KW-0472">Membrane</keyword>
<evidence type="ECO:0000313" key="8">
    <source>
        <dbReference type="Proteomes" id="UP000266302"/>
    </source>
</evidence>
<evidence type="ECO:0000256" key="2">
    <source>
        <dbReference type="ARBA" id="ARBA00022475"/>
    </source>
</evidence>
<gene>
    <name evidence="7" type="ORF">D3F03_11030</name>
</gene>
<feature type="transmembrane region" description="Helical" evidence="6">
    <location>
        <begin position="131"/>
        <end position="148"/>
    </location>
</feature>
<keyword evidence="8" id="KW-1185">Reference proteome</keyword>
<keyword evidence="3 6" id="KW-0812">Transmembrane</keyword>
<dbReference type="Pfam" id="PF01810">
    <property type="entry name" value="LysE"/>
    <property type="match status" value="1"/>
</dbReference>
<name>A0A398CIK4_9BURK</name>
<feature type="transmembrane region" description="Helical" evidence="6">
    <location>
        <begin position="192"/>
        <end position="210"/>
    </location>
</feature>